<dbReference type="CDD" id="cd00160">
    <property type="entry name" value="RhoGEF"/>
    <property type="match status" value="1"/>
</dbReference>
<dbReference type="KEGG" id="acan:ACA1_165260"/>
<evidence type="ECO:0000256" key="2">
    <source>
        <dbReference type="SAM" id="MobiDB-lite"/>
    </source>
</evidence>
<evidence type="ECO:0000256" key="1">
    <source>
        <dbReference type="SAM" id="Coils"/>
    </source>
</evidence>
<feature type="region of interest" description="Disordered" evidence="2">
    <location>
        <begin position="686"/>
        <end position="721"/>
    </location>
</feature>
<organism evidence="5 6">
    <name type="scientific">Acanthamoeba castellanii (strain ATCC 30010 / Neff)</name>
    <dbReference type="NCBI Taxonomy" id="1257118"/>
    <lineage>
        <taxon>Eukaryota</taxon>
        <taxon>Amoebozoa</taxon>
        <taxon>Discosea</taxon>
        <taxon>Longamoebia</taxon>
        <taxon>Centramoebida</taxon>
        <taxon>Acanthamoebidae</taxon>
        <taxon>Acanthamoeba</taxon>
    </lineage>
</organism>
<dbReference type="GO" id="GO:0005085">
    <property type="term" value="F:guanyl-nucleotide exchange factor activity"/>
    <property type="evidence" value="ECO:0007669"/>
    <property type="project" value="InterPro"/>
</dbReference>
<feature type="coiled-coil region" evidence="1">
    <location>
        <begin position="470"/>
        <end position="504"/>
    </location>
</feature>
<dbReference type="InterPro" id="IPR055251">
    <property type="entry name" value="SOS1_NGEF_PH"/>
</dbReference>
<dbReference type="InterPro" id="IPR051092">
    <property type="entry name" value="FYVE_RhoGEF_PH"/>
</dbReference>
<feature type="compositionally biased region" description="Basic residues" evidence="2">
    <location>
        <begin position="1122"/>
        <end position="1134"/>
    </location>
</feature>
<dbReference type="Gene3D" id="1.20.900.10">
    <property type="entry name" value="Dbl homology (DH) domain"/>
    <property type="match status" value="1"/>
</dbReference>
<protein>
    <submittedName>
        <fullName evidence="5">RhoGEF domain containing protein</fullName>
    </submittedName>
</protein>
<feature type="compositionally biased region" description="Basic and acidic residues" evidence="2">
    <location>
        <begin position="100"/>
        <end position="116"/>
    </location>
</feature>
<dbReference type="SMART" id="SM00233">
    <property type="entry name" value="PH"/>
    <property type="match status" value="1"/>
</dbReference>
<feature type="compositionally biased region" description="Low complexity" evidence="2">
    <location>
        <begin position="39"/>
        <end position="58"/>
    </location>
</feature>
<dbReference type="Proteomes" id="UP000011083">
    <property type="component" value="Unassembled WGS sequence"/>
</dbReference>
<dbReference type="PROSITE" id="PS50003">
    <property type="entry name" value="PH_DOMAIN"/>
    <property type="match status" value="1"/>
</dbReference>
<reference evidence="5 6" key="1">
    <citation type="journal article" date="2013" name="Genome Biol.">
        <title>Genome of Acanthamoeba castellanii highlights extensive lateral gene transfer and early evolution of tyrosine kinase signaling.</title>
        <authorList>
            <person name="Clarke M."/>
            <person name="Lohan A.J."/>
            <person name="Liu B."/>
            <person name="Lagkouvardos I."/>
            <person name="Roy S."/>
            <person name="Zafar N."/>
            <person name="Bertelli C."/>
            <person name="Schilde C."/>
            <person name="Kianianmomeni A."/>
            <person name="Burglin T.R."/>
            <person name="Frech C."/>
            <person name="Turcotte B."/>
            <person name="Kopec K.O."/>
            <person name="Synnott J.M."/>
            <person name="Choo C."/>
            <person name="Paponov I."/>
            <person name="Finkler A."/>
            <person name="Soon Heng Tan C."/>
            <person name="Hutchins A.P."/>
            <person name="Weinmeier T."/>
            <person name="Rattei T."/>
            <person name="Chu J.S."/>
            <person name="Gimenez G."/>
            <person name="Irimia M."/>
            <person name="Rigden D.J."/>
            <person name="Fitzpatrick D.A."/>
            <person name="Lorenzo-Morales J."/>
            <person name="Bateman A."/>
            <person name="Chiu C.H."/>
            <person name="Tang P."/>
            <person name="Hegemann P."/>
            <person name="Fromm H."/>
            <person name="Raoult D."/>
            <person name="Greub G."/>
            <person name="Miranda-Saavedra D."/>
            <person name="Chen N."/>
            <person name="Nash P."/>
            <person name="Ginger M.L."/>
            <person name="Horn M."/>
            <person name="Schaap P."/>
            <person name="Caler L."/>
            <person name="Loftus B."/>
        </authorList>
    </citation>
    <scope>NUCLEOTIDE SEQUENCE [LARGE SCALE GENOMIC DNA]</scope>
    <source>
        <strain evidence="5 6">Neff</strain>
    </source>
</reference>
<keyword evidence="6" id="KW-1185">Reference proteome</keyword>
<dbReference type="GeneID" id="14925358"/>
<feature type="compositionally biased region" description="Low complexity" evidence="2">
    <location>
        <begin position="980"/>
        <end position="997"/>
    </location>
</feature>
<dbReference type="GO" id="GO:0005737">
    <property type="term" value="C:cytoplasm"/>
    <property type="evidence" value="ECO:0007669"/>
    <property type="project" value="TreeGrafter"/>
</dbReference>
<evidence type="ECO:0000259" key="3">
    <source>
        <dbReference type="PROSITE" id="PS50003"/>
    </source>
</evidence>
<dbReference type="VEuPathDB" id="AmoebaDB:ACA1_165260"/>
<feature type="region of interest" description="Disordered" evidence="2">
    <location>
        <begin position="1"/>
        <end position="218"/>
    </location>
</feature>
<feature type="compositionally biased region" description="Low complexity" evidence="2">
    <location>
        <begin position="248"/>
        <end position="266"/>
    </location>
</feature>
<accession>L8HIV2</accession>
<dbReference type="InterPro" id="IPR035899">
    <property type="entry name" value="DBL_dom_sf"/>
</dbReference>
<evidence type="ECO:0000259" key="4">
    <source>
        <dbReference type="PROSITE" id="PS50010"/>
    </source>
</evidence>
<feature type="region of interest" description="Disordered" evidence="2">
    <location>
        <begin position="232"/>
        <end position="279"/>
    </location>
</feature>
<evidence type="ECO:0000313" key="6">
    <source>
        <dbReference type="Proteomes" id="UP000011083"/>
    </source>
</evidence>
<name>L8HIV2_ACACF</name>
<dbReference type="EMBL" id="KB007830">
    <property type="protein sequence ID" value="ELR24336.1"/>
    <property type="molecule type" value="Genomic_DNA"/>
</dbReference>
<feature type="compositionally biased region" description="Low complexity" evidence="2">
    <location>
        <begin position="692"/>
        <end position="712"/>
    </location>
</feature>
<feature type="compositionally biased region" description="Low complexity" evidence="2">
    <location>
        <begin position="1063"/>
        <end position="1097"/>
    </location>
</feature>
<dbReference type="Pfam" id="PF00621">
    <property type="entry name" value="RhoGEF"/>
    <property type="match status" value="1"/>
</dbReference>
<dbReference type="PROSITE" id="PS50010">
    <property type="entry name" value="DH_2"/>
    <property type="match status" value="1"/>
</dbReference>
<dbReference type="SUPFAM" id="SSF48065">
    <property type="entry name" value="DBL homology domain (DH-domain)"/>
    <property type="match status" value="1"/>
</dbReference>
<dbReference type="Pfam" id="PF22697">
    <property type="entry name" value="SOS1_NGEF_PH"/>
    <property type="match status" value="1"/>
</dbReference>
<feature type="domain" description="PH" evidence="3">
    <location>
        <begin position="516"/>
        <end position="643"/>
    </location>
</feature>
<feature type="compositionally biased region" description="Basic and acidic residues" evidence="2">
    <location>
        <begin position="812"/>
        <end position="825"/>
    </location>
</feature>
<gene>
    <name evidence="5" type="ORF">ACA1_165260</name>
</gene>
<sequence>MSATTKDVAQVKRGTSFLRLKRDHVKKDRPSKDAPGDASTTSPTSPSSSSPSSSSSSSLPAVPEDPAPDGEIIGPASGGGGDGSVGRAGGVGLVEQLLAEADRKRFKLREVEDKRASMMGSMAPISLRDPPPTRFASSDALPPPSATTSPSPSSSSSSSSLAPSSSPRSTSVSNLSGAAGDRHTFVRSPFADAGRHVAPGPGAGAPALPPKRVGGGVAHSLPAMTSVAALKQQPSPRSNNGLHHEIDSATTTTSTTRSSSPGSSPRVSPPPSSLSSEAAVSSLASSQSLLVSSPRSGEAVDPVLQQQRLRQQVVEELVNTETDYVRDLKLILSVFYMPLKSRGILGNAELQSIFSNLSVLLNVNEQLERALADMRAKKDDKVGHIFLETADYFKMYTQYCANQENCIRTMDLLEKKNKPFAKFLDECAENPATRSLSFNAFLIKPIQRICKYPLLLRELLKYTPEEHPDHAQAKAALEKVQGVVEEVNKKKRDSENLQKILEIQGQISNISELGQSLVKPGRQFLREMTCSKISSQGKTQERHLFLFSDLLVFASSTLFQQKISEFKSTIKGKASVSNSRKIYLYKSAIPLKRCSAWSIPDTDTAQHGFEILLMDGDKKIVTLYCKTADEKDEWLAHMTERVKFYQDKANNKKQDGAAGTVKLAAPSALSQSHIPVMFEGADLVLTGDDQQPASPRSGSSSPSSASASPAGSLIGGMVGHDDAPATTMVGPFVVASSSSQSVAVRPLLSSGSLIVSGSHAVLPNTVASRDTTEADAVLCDLQSSSSTSRSRKDRRAPVLLEKRSLDVEMERIEASSSHDHLEPVPDHAAASAEPRQPLSRAGSGIVPVADGHNRLRGNTLEPGAGAAALPSPSSADGASPRGTTASAASDLVSPRRATLSTATAVPPLRASSGTSSAAADNGPTPSPGSGGSSSSAARSPRRTFSCHPSPAPSDPAAAAAASTPSTAAAAGPPPSPAATPSPGSGGPSSAAAAGRGRAPPPPSTASKPRFTMTSGGGGGKPPVVGTTNPLPLAAFGQMAEPAPFPSSPSSSSLPESPSPPPSGGSSSTSAPSSPSPSSTLSPPAGQQSAAAGSGDAGFRSRVSYYTPNPITDDASTTTSRATRPRGGPRGRGRG</sequence>
<feature type="compositionally biased region" description="Low complexity" evidence="2">
    <location>
        <begin position="1111"/>
        <end position="1121"/>
    </location>
</feature>
<dbReference type="SUPFAM" id="SSF50729">
    <property type="entry name" value="PH domain-like"/>
    <property type="match status" value="1"/>
</dbReference>
<dbReference type="OMA" id="CANQENC"/>
<feature type="compositionally biased region" description="Low complexity" evidence="2">
    <location>
        <begin position="954"/>
        <end position="970"/>
    </location>
</feature>
<dbReference type="PANTHER" id="PTHR12673:SF159">
    <property type="entry name" value="LD03170P"/>
    <property type="match status" value="1"/>
</dbReference>
<dbReference type="PANTHER" id="PTHR12673">
    <property type="entry name" value="FACIOGENITAL DYSPLASIA PROTEIN"/>
    <property type="match status" value="1"/>
</dbReference>
<dbReference type="AlphaFoldDB" id="L8HIV2"/>
<feature type="compositionally biased region" description="Low complexity" evidence="2">
    <location>
        <begin position="862"/>
        <end position="882"/>
    </location>
</feature>
<dbReference type="SMART" id="SM00325">
    <property type="entry name" value="RhoGEF"/>
    <property type="match status" value="1"/>
</dbReference>
<dbReference type="InterPro" id="IPR001849">
    <property type="entry name" value="PH_domain"/>
</dbReference>
<feature type="domain" description="DH" evidence="4">
    <location>
        <begin position="309"/>
        <end position="490"/>
    </location>
</feature>
<dbReference type="RefSeq" id="XP_004354033.1">
    <property type="nucleotide sequence ID" value="XM_004353981.1"/>
</dbReference>
<feature type="compositionally biased region" description="Basic and acidic residues" evidence="2">
    <location>
        <begin position="25"/>
        <end position="35"/>
    </location>
</feature>
<feature type="compositionally biased region" description="Gly residues" evidence="2">
    <location>
        <begin position="76"/>
        <end position="92"/>
    </location>
</feature>
<feature type="region of interest" description="Disordered" evidence="2">
    <location>
        <begin position="812"/>
        <end position="1134"/>
    </location>
</feature>
<proteinExistence type="predicted"/>
<dbReference type="OrthoDB" id="20696at2759"/>
<feature type="compositionally biased region" description="Low complexity" evidence="2">
    <location>
        <begin position="146"/>
        <end position="176"/>
    </location>
</feature>
<dbReference type="InterPro" id="IPR000219">
    <property type="entry name" value="DH_dom"/>
</dbReference>
<dbReference type="Gene3D" id="2.30.29.30">
    <property type="entry name" value="Pleckstrin-homology domain (PH domain)/Phosphotyrosine-binding domain (PTB)"/>
    <property type="match status" value="1"/>
</dbReference>
<feature type="compositionally biased region" description="Polar residues" evidence="2">
    <location>
        <begin position="232"/>
        <end position="241"/>
    </location>
</feature>
<dbReference type="InterPro" id="IPR011993">
    <property type="entry name" value="PH-like_dom_sf"/>
</dbReference>
<evidence type="ECO:0000313" key="5">
    <source>
        <dbReference type="EMBL" id="ELR24336.1"/>
    </source>
</evidence>
<keyword evidence="1" id="KW-0175">Coiled coil</keyword>